<dbReference type="SUPFAM" id="SSF46894">
    <property type="entry name" value="C-terminal effector domain of the bipartite response regulators"/>
    <property type="match status" value="1"/>
</dbReference>
<dbReference type="PROSITE" id="PS50043">
    <property type="entry name" value="HTH_LUXR_2"/>
    <property type="match status" value="1"/>
</dbReference>
<organism evidence="5">
    <name type="scientific">Paraconexibacter sp. AEG42_29</name>
    <dbReference type="NCBI Taxonomy" id="2997339"/>
    <lineage>
        <taxon>Bacteria</taxon>
        <taxon>Bacillati</taxon>
        <taxon>Actinomycetota</taxon>
        <taxon>Thermoleophilia</taxon>
        <taxon>Solirubrobacterales</taxon>
        <taxon>Paraconexibacteraceae</taxon>
        <taxon>Paraconexibacter</taxon>
    </lineage>
</organism>
<dbReference type="Pfam" id="PF01590">
    <property type="entry name" value="GAF"/>
    <property type="match status" value="1"/>
</dbReference>
<evidence type="ECO:0000259" key="4">
    <source>
        <dbReference type="PROSITE" id="PS50043"/>
    </source>
</evidence>
<dbReference type="InterPro" id="IPR036388">
    <property type="entry name" value="WH-like_DNA-bd_sf"/>
</dbReference>
<protein>
    <submittedName>
        <fullName evidence="5">HTH-type transcriptional regulator MalT</fullName>
    </submittedName>
</protein>
<proteinExistence type="predicted"/>
<sequence length="391" mass="42876">MEKFDDEPGGNWIEGFALDDPTLADSILGLWQAAARVASAADDEQPTPRDLRTATALLQEASEWVVTALEGGDRTSTPRMLVEISQAQGAVREYGNRARTQALARVHSGLGRLRGLGTVEELMELGPTELCRCGFDRAMISRIDGSHVIPQVMHIPEDPDWAYDLQQVISGLRIELGPAVAETDMLRRPGPMLMAHALDDDRMAASMLEATETRSYVAAPIMPEGTVIGFLHADCLLSRRTLDEFDRDLIGTFAQGFSSAWERAVLIERLRTLRQDVRRVHSSVLAVMDDFSEAAVEIELHDPGDQSVVSSAAALPVSGAIRLERLLTRRELDVMHLMAAGETNAQIASALVVSEGTVKSHVKHILRKLRAKNRAEAVSRFVTLSRRDNAA</sequence>
<dbReference type="PRINTS" id="PR00038">
    <property type="entry name" value="HTHLUXR"/>
</dbReference>
<dbReference type="PANTHER" id="PTHR44688">
    <property type="entry name" value="DNA-BINDING TRANSCRIPTIONAL ACTIVATOR DEVR_DOSR"/>
    <property type="match status" value="1"/>
</dbReference>
<evidence type="ECO:0000256" key="1">
    <source>
        <dbReference type="ARBA" id="ARBA00023015"/>
    </source>
</evidence>
<dbReference type="PROSITE" id="PS00622">
    <property type="entry name" value="HTH_LUXR_1"/>
    <property type="match status" value="1"/>
</dbReference>
<dbReference type="EMBL" id="CP114014">
    <property type="protein sequence ID" value="XAY04051.1"/>
    <property type="molecule type" value="Genomic_DNA"/>
</dbReference>
<evidence type="ECO:0000256" key="3">
    <source>
        <dbReference type="ARBA" id="ARBA00023163"/>
    </source>
</evidence>
<dbReference type="Gene3D" id="3.30.450.40">
    <property type="match status" value="1"/>
</dbReference>
<dbReference type="RefSeq" id="WP_354700596.1">
    <property type="nucleotide sequence ID" value="NZ_CP114014.1"/>
</dbReference>
<dbReference type="Gene3D" id="1.10.10.10">
    <property type="entry name" value="Winged helix-like DNA-binding domain superfamily/Winged helix DNA-binding domain"/>
    <property type="match status" value="1"/>
</dbReference>
<dbReference type="SMART" id="SM00065">
    <property type="entry name" value="GAF"/>
    <property type="match status" value="1"/>
</dbReference>
<dbReference type="InterPro" id="IPR029016">
    <property type="entry name" value="GAF-like_dom_sf"/>
</dbReference>
<dbReference type="PANTHER" id="PTHR44688:SF16">
    <property type="entry name" value="DNA-BINDING TRANSCRIPTIONAL ACTIVATOR DEVR_DOSR"/>
    <property type="match status" value="1"/>
</dbReference>
<keyword evidence="3" id="KW-0804">Transcription</keyword>
<name>A0AAU7AQY3_9ACTN</name>
<dbReference type="KEGG" id="parq:DSM112329_00877"/>
<dbReference type="InterPro" id="IPR016032">
    <property type="entry name" value="Sig_transdc_resp-reg_C-effctor"/>
</dbReference>
<dbReference type="Pfam" id="PF00196">
    <property type="entry name" value="GerE"/>
    <property type="match status" value="1"/>
</dbReference>
<dbReference type="AlphaFoldDB" id="A0AAU7AQY3"/>
<dbReference type="SMART" id="SM00421">
    <property type="entry name" value="HTH_LUXR"/>
    <property type="match status" value="1"/>
</dbReference>
<accession>A0AAU7AQY3</accession>
<dbReference type="GO" id="GO:0003677">
    <property type="term" value="F:DNA binding"/>
    <property type="evidence" value="ECO:0007669"/>
    <property type="project" value="UniProtKB-KW"/>
</dbReference>
<keyword evidence="2" id="KW-0238">DNA-binding</keyword>
<feature type="domain" description="HTH luxR-type" evidence="4">
    <location>
        <begin position="320"/>
        <end position="385"/>
    </location>
</feature>
<dbReference type="CDD" id="cd06170">
    <property type="entry name" value="LuxR_C_like"/>
    <property type="match status" value="1"/>
</dbReference>
<reference evidence="5" key="1">
    <citation type="submission" date="2022-12" db="EMBL/GenBank/DDBJ databases">
        <title>Paraconexibacter alkalitolerans sp. nov. and Baekduia alba sp. nov., isolated from soil and emended description of the genera Paraconexibacter (Chun et al., 2020) and Baekduia (An et al., 2020).</title>
        <authorList>
            <person name="Vieira S."/>
            <person name="Huber K.J."/>
            <person name="Geppert A."/>
            <person name="Wolf J."/>
            <person name="Neumann-Schaal M."/>
            <person name="Muesken M."/>
            <person name="Overmann J."/>
        </authorList>
    </citation>
    <scope>NUCLEOTIDE SEQUENCE</scope>
    <source>
        <strain evidence="5">AEG42_29</strain>
    </source>
</reference>
<evidence type="ECO:0000256" key="2">
    <source>
        <dbReference type="ARBA" id="ARBA00023125"/>
    </source>
</evidence>
<gene>
    <name evidence="5" type="primary">malT_2</name>
    <name evidence="5" type="ORF">DSM112329_00877</name>
</gene>
<dbReference type="InterPro" id="IPR003018">
    <property type="entry name" value="GAF"/>
</dbReference>
<dbReference type="InterPro" id="IPR000792">
    <property type="entry name" value="Tscrpt_reg_LuxR_C"/>
</dbReference>
<dbReference type="GO" id="GO:0006355">
    <property type="term" value="P:regulation of DNA-templated transcription"/>
    <property type="evidence" value="ECO:0007669"/>
    <property type="project" value="InterPro"/>
</dbReference>
<keyword evidence="1" id="KW-0805">Transcription regulation</keyword>
<evidence type="ECO:0000313" key="5">
    <source>
        <dbReference type="EMBL" id="XAY04051.1"/>
    </source>
</evidence>
<dbReference type="SUPFAM" id="SSF55781">
    <property type="entry name" value="GAF domain-like"/>
    <property type="match status" value="1"/>
</dbReference>